<dbReference type="Proteomes" id="UP000297352">
    <property type="component" value="Unassembled WGS sequence"/>
</dbReference>
<dbReference type="RefSeq" id="WP_100715837.1">
    <property type="nucleotide sequence ID" value="NZ_JAMQPS010000005.1"/>
</dbReference>
<sequence length="134" mass="15604">MKFSFHKIALFLLFCFSIFLTGCATYRYELTDTKIPVSFSNELEPNEKYRPFHIEVKLSWYLFDTQAIDTLQLDEIFREELPNAKKIVNLRIESKENVADSVIRTLTTGAQVLFASNRALYSRRTIIIEGLVVE</sequence>
<evidence type="ECO:0000313" key="2">
    <source>
        <dbReference type="EMBL" id="TGL74720.1"/>
    </source>
</evidence>
<evidence type="ECO:0000313" key="3">
    <source>
        <dbReference type="Proteomes" id="UP000297352"/>
    </source>
</evidence>
<comment type="caution">
    <text evidence="1">The sequence shown here is derived from an EMBL/GenBank/DDBJ whole genome shotgun (WGS) entry which is preliminary data.</text>
</comment>
<name>A0A2N0AV21_9LEPT</name>
<evidence type="ECO:0000313" key="1">
    <source>
        <dbReference type="EMBL" id="MCW7516848.1"/>
    </source>
</evidence>
<protein>
    <recommendedName>
        <fullName evidence="5">Lipoprotein</fullName>
    </recommendedName>
</protein>
<reference evidence="1" key="3">
    <citation type="submission" date="2022-06" db="EMBL/GenBank/DDBJ databases">
        <title>Leptospira isolates from biofilms formed at urban environments.</title>
        <authorList>
            <person name="Ribeiro P.S."/>
            <person name="Sousa T."/>
            <person name="Carvalho N."/>
            <person name="Aburjaile F."/>
            <person name="Neves F."/>
            <person name="Oliveira D."/>
            <person name="Blanco L."/>
            <person name="Lima J."/>
            <person name="Costa F."/>
            <person name="Brenig B."/>
            <person name="Soares S."/>
            <person name="Ramos R."/>
            <person name="Goes-Neto A."/>
            <person name="Matiuzzi M."/>
            <person name="Azevedo V."/>
            <person name="Ristow P."/>
        </authorList>
    </citation>
    <scope>NUCLEOTIDE SEQUENCE</scope>
    <source>
        <strain evidence="1">VSF7</strain>
    </source>
</reference>
<dbReference type="Proteomes" id="UP001209694">
    <property type="component" value="Unassembled WGS sequence"/>
</dbReference>
<dbReference type="AlphaFoldDB" id="A0A2N0AV21"/>
<dbReference type="EMBL" id="JAMQQD010000007">
    <property type="protein sequence ID" value="MCW7516848.1"/>
    <property type="molecule type" value="Genomic_DNA"/>
</dbReference>
<dbReference type="PROSITE" id="PS51257">
    <property type="entry name" value="PROKAR_LIPOPROTEIN"/>
    <property type="match status" value="1"/>
</dbReference>
<evidence type="ECO:0008006" key="5">
    <source>
        <dbReference type="Google" id="ProtNLM"/>
    </source>
</evidence>
<gene>
    <name evidence="2" type="ORF">EHQ60_02030</name>
    <name evidence="1" type="ORF">ND810_16895</name>
</gene>
<dbReference type="GeneID" id="93342511"/>
<evidence type="ECO:0000313" key="4">
    <source>
        <dbReference type="Proteomes" id="UP001209694"/>
    </source>
</evidence>
<dbReference type="EMBL" id="RQGI01000007">
    <property type="protein sequence ID" value="TGL74720.1"/>
    <property type="molecule type" value="Genomic_DNA"/>
</dbReference>
<reference evidence="3" key="2">
    <citation type="journal article" date="2019" name="PLoS Negl. Trop. Dis.">
        <title>Revisiting the worldwide diversity of Leptospira species in the environment.</title>
        <authorList>
            <person name="Vincent A.T."/>
            <person name="Schiettekatte O."/>
            <person name="Bourhy P."/>
            <person name="Veyrier F.J."/>
            <person name="Picardeau M."/>
        </authorList>
    </citation>
    <scope>NUCLEOTIDE SEQUENCE [LARGE SCALE GENOMIC DNA]</scope>
    <source>
        <strain evidence="3">201702449</strain>
    </source>
</reference>
<proteinExistence type="predicted"/>
<keyword evidence="3" id="KW-1185">Reference proteome</keyword>
<reference evidence="2" key="1">
    <citation type="submission" date="2018-10" db="EMBL/GenBank/DDBJ databases">
        <authorList>
            <person name="Vincent A.T."/>
            <person name="Schiettekatte O."/>
            <person name="Bourhy P."/>
            <person name="Veyrier F.J."/>
            <person name="Picardeau M."/>
        </authorList>
    </citation>
    <scope>NUCLEOTIDE SEQUENCE</scope>
    <source>
        <strain evidence="2">201702449</strain>
    </source>
</reference>
<accession>A0A2N0AV21</accession>
<organism evidence="1 4">
    <name type="scientific">Leptospira levettii</name>
    <dbReference type="NCBI Taxonomy" id="2023178"/>
    <lineage>
        <taxon>Bacteria</taxon>
        <taxon>Pseudomonadati</taxon>
        <taxon>Spirochaetota</taxon>
        <taxon>Spirochaetia</taxon>
        <taxon>Leptospirales</taxon>
        <taxon>Leptospiraceae</taxon>
        <taxon>Leptospira</taxon>
    </lineage>
</organism>